<evidence type="ECO:0000256" key="2">
    <source>
        <dbReference type="ARBA" id="ARBA00022679"/>
    </source>
</evidence>
<keyword evidence="3" id="KW-0418">Kinase</keyword>
<feature type="domain" description="Carbohydrate kinase FGGY N-terminal" evidence="4">
    <location>
        <begin position="4"/>
        <end position="83"/>
    </location>
</feature>
<dbReference type="InterPro" id="IPR050406">
    <property type="entry name" value="FGGY_Carb_Kinase"/>
</dbReference>
<comment type="caution">
    <text evidence="5">The sequence shown here is derived from an EMBL/GenBank/DDBJ whole genome shotgun (WGS) entry which is preliminary data.</text>
</comment>
<dbReference type="InterPro" id="IPR043129">
    <property type="entry name" value="ATPase_NBD"/>
</dbReference>
<dbReference type="PANTHER" id="PTHR43095">
    <property type="entry name" value="SUGAR KINASE"/>
    <property type="match status" value="1"/>
</dbReference>
<dbReference type="GO" id="GO:0016301">
    <property type="term" value="F:kinase activity"/>
    <property type="evidence" value="ECO:0007669"/>
    <property type="project" value="UniProtKB-KW"/>
</dbReference>
<name>A0A1L8WRK1_9ENTE</name>
<dbReference type="EMBL" id="JXLB01000002">
    <property type="protein sequence ID" value="OJG83660.1"/>
    <property type="molecule type" value="Genomic_DNA"/>
</dbReference>
<protein>
    <recommendedName>
        <fullName evidence="4">Carbohydrate kinase FGGY N-terminal domain-containing protein</fullName>
    </recommendedName>
</protein>
<evidence type="ECO:0000256" key="1">
    <source>
        <dbReference type="ARBA" id="ARBA00009156"/>
    </source>
</evidence>
<dbReference type="PANTHER" id="PTHR43095:SF2">
    <property type="entry name" value="GLUCONOKINASE"/>
    <property type="match status" value="1"/>
</dbReference>
<sequence>MSLLVKIKWLKETQPELTKKAAYYIGIKEYIFYCLFQQLICDYIASSGTGYFDIHQFNWTENVLKYLSINKNQLPQLFPPTTKIN</sequence>
<dbReference type="Gene3D" id="3.30.420.40">
    <property type="match status" value="1"/>
</dbReference>
<proteinExistence type="inferred from homology"/>
<gene>
    <name evidence="5" type="ORF">RV14_GL000894</name>
</gene>
<keyword evidence="6" id="KW-1185">Reference proteome</keyword>
<evidence type="ECO:0000313" key="6">
    <source>
        <dbReference type="Proteomes" id="UP000182152"/>
    </source>
</evidence>
<dbReference type="AlphaFoldDB" id="A0A1L8WRK1"/>
<dbReference type="STRING" id="150033.RV14_GL000894"/>
<dbReference type="GO" id="GO:0005975">
    <property type="term" value="P:carbohydrate metabolic process"/>
    <property type="evidence" value="ECO:0007669"/>
    <property type="project" value="InterPro"/>
</dbReference>
<dbReference type="InterPro" id="IPR018484">
    <property type="entry name" value="FGGY_N"/>
</dbReference>
<organism evidence="5 6">
    <name type="scientific">Enterococcus ratti</name>
    <dbReference type="NCBI Taxonomy" id="150033"/>
    <lineage>
        <taxon>Bacteria</taxon>
        <taxon>Bacillati</taxon>
        <taxon>Bacillota</taxon>
        <taxon>Bacilli</taxon>
        <taxon>Lactobacillales</taxon>
        <taxon>Enterococcaceae</taxon>
        <taxon>Enterococcus</taxon>
    </lineage>
</organism>
<reference evidence="5 6" key="1">
    <citation type="submission" date="2014-12" db="EMBL/GenBank/DDBJ databases">
        <title>Draft genome sequences of 29 type strains of Enterococci.</title>
        <authorList>
            <person name="Zhong Z."/>
            <person name="Sun Z."/>
            <person name="Liu W."/>
            <person name="Zhang W."/>
            <person name="Zhang H."/>
        </authorList>
    </citation>
    <scope>NUCLEOTIDE SEQUENCE [LARGE SCALE GENOMIC DNA]</scope>
    <source>
        <strain evidence="5 6">DSM 15687</strain>
    </source>
</reference>
<evidence type="ECO:0000256" key="3">
    <source>
        <dbReference type="ARBA" id="ARBA00022777"/>
    </source>
</evidence>
<comment type="similarity">
    <text evidence="1">Belongs to the FGGY kinase family.</text>
</comment>
<dbReference type="Pfam" id="PF00370">
    <property type="entry name" value="FGGY_N"/>
    <property type="match status" value="1"/>
</dbReference>
<accession>A0A1L8WRK1</accession>
<dbReference type="Proteomes" id="UP000182152">
    <property type="component" value="Unassembled WGS sequence"/>
</dbReference>
<evidence type="ECO:0000259" key="4">
    <source>
        <dbReference type="Pfam" id="PF00370"/>
    </source>
</evidence>
<dbReference type="SUPFAM" id="SSF53067">
    <property type="entry name" value="Actin-like ATPase domain"/>
    <property type="match status" value="1"/>
</dbReference>
<keyword evidence="2" id="KW-0808">Transferase</keyword>
<evidence type="ECO:0000313" key="5">
    <source>
        <dbReference type="EMBL" id="OJG83660.1"/>
    </source>
</evidence>